<evidence type="ECO:0000313" key="1">
    <source>
        <dbReference type="EMBL" id="MBA0827479.1"/>
    </source>
</evidence>
<comment type="caution">
    <text evidence="1">The sequence shown here is derived from an EMBL/GenBank/DDBJ whole genome shotgun (WGS) entry which is preliminary data.</text>
</comment>
<sequence>MNIRKILGSLGEMHKLIALNLGRI</sequence>
<reference evidence="1 2" key="1">
    <citation type="journal article" date="2019" name="Genome Biol. Evol.">
        <title>Insights into the evolution of the New World diploid cottons (Gossypium, subgenus Houzingenia) based on genome sequencing.</title>
        <authorList>
            <person name="Grover C.E."/>
            <person name="Arick M.A. 2nd"/>
            <person name="Thrash A."/>
            <person name="Conover J.L."/>
            <person name="Sanders W.S."/>
            <person name="Peterson D.G."/>
            <person name="Frelichowski J.E."/>
            <person name="Scheffler J.A."/>
            <person name="Scheffler B.E."/>
            <person name="Wendel J.F."/>
        </authorList>
    </citation>
    <scope>NUCLEOTIDE SEQUENCE [LARGE SCALE GENOMIC DNA]</scope>
    <source>
        <strain evidence="1">6</strain>
        <tissue evidence="1">Leaf</tissue>
    </source>
</reference>
<dbReference type="EMBL" id="JABFAE010000004">
    <property type="protein sequence ID" value="MBA0827478.1"/>
    <property type="molecule type" value="Genomic_DNA"/>
</dbReference>
<dbReference type="EMBL" id="JABFAE010000004">
    <property type="protein sequence ID" value="MBA0827479.1"/>
    <property type="molecule type" value="Genomic_DNA"/>
</dbReference>
<organism evidence="1 2">
    <name type="scientific">Gossypium armourianum</name>
    <dbReference type="NCBI Taxonomy" id="34283"/>
    <lineage>
        <taxon>Eukaryota</taxon>
        <taxon>Viridiplantae</taxon>
        <taxon>Streptophyta</taxon>
        <taxon>Embryophyta</taxon>
        <taxon>Tracheophyta</taxon>
        <taxon>Spermatophyta</taxon>
        <taxon>Magnoliopsida</taxon>
        <taxon>eudicotyledons</taxon>
        <taxon>Gunneridae</taxon>
        <taxon>Pentapetalae</taxon>
        <taxon>rosids</taxon>
        <taxon>malvids</taxon>
        <taxon>Malvales</taxon>
        <taxon>Malvaceae</taxon>
        <taxon>Malvoideae</taxon>
        <taxon>Gossypium</taxon>
    </lineage>
</organism>
<name>A0A7J9IZD5_9ROSI</name>
<proteinExistence type="predicted"/>
<evidence type="ECO:0000313" key="2">
    <source>
        <dbReference type="Proteomes" id="UP000593575"/>
    </source>
</evidence>
<protein>
    <submittedName>
        <fullName evidence="1">Uncharacterized protein</fullName>
    </submittedName>
</protein>
<keyword evidence="2" id="KW-1185">Reference proteome</keyword>
<reference evidence="1" key="2">
    <citation type="submission" date="2020-04" db="EMBL/GenBank/DDBJ databases">
        <authorList>
            <person name="Grover C.E."/>
            <person name="Arick M.A. II"/>
            <person name="Thrash A."/>
            <person name="Conover J.L."/>
            <person name="Sanders W.S."/>
            <person name="Peterson D.G."/>
            <person name="Scheffler J.A."/>
            <person name="Scheffler B.E."/>
            <person name="Wendel J.F."/>
        </authorList>
    </citation>
    <scope>NUCLEOTIDE SEQUENCE</scope>
    <source>
        <strain evidence="1">6</strain>
        <tissue evidence="1">Leaf</tissue>
    </source>
</reference>
<dbReference type="AlphaFoldDB" id="A0A7J9IZD5"/>
<accession>A0A7J9IZD5</accession>
<dbReference type="Proteomes" id="UP000593575">
    <property type="component" value="Unassembled WGS sequence"/>
</dbReference>
<gene>
    <name evidence="1" type="ORF">Goarm_012258</name>
</gene>